<sequence length="53" mass="5601">LKALDCREKNFKHLFGGLGWRVGVYESLSVGGFEGGRKRMDTGCGGTGCGVGH</sequence>
<dbReference type="Proteomes" id="UP000002969">
    <property type="component" value="Unassembled WGS sequence"/>
</dbReference>
<evidence type="ECO:0000313" key="2">
    <source>
        <dbReference type="Proteomes" id="UP000002969"/>
    </source>
</evidence>
<proteinExistence type="predicted"/>
<protein>
    <submittedName>
        <fullName evidence="1">Uncharacterized protein</fullName>
    </submittedName>
</protein>
<gene>
    <name evidence="1" type="ORF">HMPREF0204_10827</name>
</gene>
<accession>A0ABP2J292</accession>
<dbReference type="EMBL" id="ACKQ02000002">
    <property type="protein sequence ID" value="EFK38054.1"/>
    <property type="molecule type" value="Genomic_DNA"/>
</dbReference>
<keyword evidence="2" id="KW-1185">Reference proteome</keyword>
<evidence type="ECO:0000313" key="1">
    <source>
        <dbReference type="EMBL" id="EFK38054.1"/>
    </source>
</evidence>
<feature type="non-terminal residue" evidence="1">
    <location>
        <position position="1"/>
    </location>
</feature>
<organism evidence="1 2">
    <name type="scientific">Chryseobacterium gleum ATCC 35910</name>
    <dbReference type="NCBI Taxonomy" id="525257"/>
    <lineage>
        <taxon>Bacteria</taxon>
        <taxon>Pseudomonadati</taxon>
        <taxon>Bacteroidota</taxon>
        <taxon>Flavobacteriia</taxon>
        <taxon>Flavobacteriales</taxon>
        <taxon>Weeksellaceae</taxon>
        <taxon>Chryseobacterium group</taxon>
        <taxon>Chryseobacterium</taxon>
    </lineage>
</organism>
<reference evidence="1" key="1">
    <citation type="submission" date="2010-06" db="EMBL/GenBank/DDBJ databases">
        <authorList>
            <person name="Muzny D."/>
            <person name="Qin X."/>
            <person name="Buhay C."/>
            <person name="Dugan-Rocha S."/>
            <person name="Ding Y."/>
            <person name="Chen G."/>
            <person name="Hawes A."/>
            <person name="Holder M."/>
            <person name="Jhangiani S."/>
            <person name="Johnson A."/>
            <person name="Khan Z."/>
            <person name="Li Z."/>
            <person name="Liu W."/>
            <person name="Liu X."/>
            <person name="Perez L."/>
            <person name="Shen H."/>
            <person name="Wang Q."/>
            <person name="Watt J."/>
            <person name="Xi L."/>
            <person name="Xin Y."/>
            <person name="Zhou J."/>
            <person name="Deng J."/>
            <person name="Jiang H."/>
            <person name="Liu Y."/>
            <person name="Qu J."/>
            <person name="Song X.-Z."/>
            <person name="Zhang L."/>
            <person name="Villasana D."/>
            <person name="Johnson A."/>
            <person name="Liu J."/>
            <person name="Liyanage D."/>
            <person name="Lorensuhewa L."/>
            <person name="Robinson T."/>
            <person name="Song A."/>
            <person name="Song B.-B."/>
            <person name="Dinh H."/>
            <person name="Thornton R."/>
            <person name="Coyle M."/>
            <person name="Francisco L."/>
            <person name="Jackson L."/>
            <person name="Javaid M."/>
            <person name="Korchina V."/>
            <person name="Kovar C."/>
            <person name="Mata R."/>
            <person name="Mathew T."/>
            <person name="Ngo R."/>
            <person name="Nguyen L."/>
            <person name="Nguyen N."/>
            <person name="Okwuonu G."/>
            <person name="Ongeri F."/>
            <person name="Pham C."/>
            <person name="Simmons D."/>
            <person name="Wilczek-Boney K."/>
            <person name="Hale W."/>
            <person name="Jakkamsetti A."/>
            <person name="Pham P."/>
            <person name="Ruth R."/>
            <person name="San Lucas F."/>
            <person name="Warren J."/>
            <person name="Zhang J."/>
            <person name="Zhao Z."/>
            <person name="Zhou C."/>
            <person name="Zhu D."/>
            <person name="Lee S."/>
            <person name="Bess C."/>
            <person name="Blankenburg K."/>
            <person name="Forbes L."/>
            <person name="Fu Q."/>
            <person name="Gubbala S."/>
            <person name="Hirani K."/>
            <person name="Jayaseelan J.C."/>
            <person name="Lara F."/>
            <person name="Munidasa M."/>
            <person name="Palculict T."/>
            <person name="Patil S."/>
            <person name="Pu L.-L."/>
            <person name="Saada N."/>
            <person name="Tang L."/>
            <person name="Weissenberger G."/>
            <person name="Zhu Y."/>
            <person name="Hemphill L."/>
            <person name="Shang Y."/>
            <person name="Youmans B."/>
            <person name="Ayvaz T."/>
            <person name="Ross M."/>
            <person name="Santibanez J."/>
            <person name="Aqrawi P."/>
            <person name="Gross S."/>
            <person name="Joshi V."/>
            <person name="Fowler G."/>
            <person name="Nazareth L."/>
            <person name="Reid J."/>
            <person name="Worley K."/>
            <person name="Petrosino J."/>
            <person name="Highlander S."/>
            <person name="Gibbs R."/>
        </authorList>
    </citation>
    <scope>NUCLEOTIDE SEQUENCE [LARGE SCALE GENOMIC DNA]</scope>
    <source>
        <strain evidence="1">ATCC 35910</strain>
    </source>
</reference>
<comment type="caution">
    <text evidence="1">The sequence shown here is derived from an EMBL/GenBank/DDBJ whole genome shotgun (WGS) entry which is preliminary data.</text>
</comment>
<name>A0ABP2J292_CHRGE</name>